<organism evidence="1 2">
    <name type="scientific">Crassostrea virginica</name>
    <name type="common">Eastern oyster</name>
    <dbReference type="NCBI Taxonomy" id="6565"/>
    <lineage>
        <taxon>Eukaryota</taxon>
        <taxon>Metazoa</taxon>
        <taxon>Spiralia</taxon>
        <taxon>Lophotrochozoa</taxon>
        <taxon>Mollusca</taxon>
        <taxon>Bivalvia</taxon>
        <taxon>Autobranchia</taxon>
        <taxon>Pteriomorphia</taxon>
        <taxon>Ostreida</taxon>
        <taxon>Ostreoidea</taxon>
        <taxon>Ostreidae</taxon>
        <taxon>Crassostrea</taxon>
    </lineage>
</organism>
<dbReference type="InterPro" id="IPR015943">
    <property type="entry name" value="WD40/YVTN_repeat-like_dom_sf"/>
</dbReference>
<proteinExistence type="predicted"/>
<dbReference type="AlphaFoldDB" id="A0A8B8E9G8"/>
<dbReference type="Proteomes" id="UP000694844">
    <property type="component" value="Chromosome 5"/>
</dbReference>
<name>A0A8B8E9G8_CRAVI</name>
<dbReference type="SUPFAM" id="SSF63825">
    <property type="entry name" value="YWTD domain"/>
    <property type="match status" value="1"/>
</dbReference>
<accession>A0A8B8E9G8</accession>
<gene>
    <name evidence="2" type="primary">LOC111132694</name>
</gene>
<keyword evidence="1" id="KW-1185">Reference proteome</keyword>
<dbReference type="GeneID" id="111132694"/>
<dbReference type="KEGG" id="cvn:111132694"/>
<evidence type="ECO:0000313" key="1">
    <source>
        <dbReference type="Proteomes" id="UP000694844"/>
    </source>
</evidence>
<dbReference type="RefSeq" id="XP_022336228.1">
    <property type="nucleotide sequence ID" value="XM_022480520.1"/>
</dbReference>
<dbReference type="Gene3D" id="2.130.10.10">
    <property type="entry name" value="YVTN repeat-like/Quinoprotein amine dehydrogenase"/>
    <property type="match status" value="1"/>
</dbReference>
<evidence type="ECO:0000313" key="2">
    <source>
        <dbReference type="RefSeq" id="XP_022336228.1"/>
    </source>
</evidence>
<protein>
    <submittedName>
        <fullName evidence="2">Uncharacterized protein LOC111132694</fullName>
    </submittedName>
</protein>
<sequence>MGMIKNAEAKVTRYSKAGKEQQNIQRDNQGQELYSCPHFITENINGDICTSDFGKHAVVVVNNSGQHWFSYTGQGTREKKNTTYGGNYYTHEIYRETVGTNQRETRGEKTLSLSSSVTKVREYSVPGIDSVYHVSVDKSGRLWVSDERGNLVQTDLQGNLLQKIQTCGEDEGYHTATQDGDLMYTDKDKRVIYKITPDRKITEFIKTGDWRPLSVHSSRINGDILVGMVRKITRCSKAGKKIQNIQRDNQGEKLYEWPHYITENINGDICTSDCYKQAVVVDGGFLSVILSSQQGVELPCGVCVDDENNLHVGQRKTNIVTVYKFLQ</sequence>
<reference evidence="2" key="1">
    <citation type="submission" date="2025-08" db="UniProtKB">
        <authorList>
            <consortium name="RefSeq"/>
        </authorList>
    </citation>
    <scope>IDENTIFICATION</scope>
    <source>
        <tissue evidence="2">Whole sample</tissue>
    </source>
</reference>